<name>A0A9D3Q344_MEGAT</name>
<dbReference type="PANTHER" id="PTHR14948">
    <property type="entry name" value="NG5"/>
    <property type="match status" value="1"/>
</dbReference>
<comment type="similarity">
    <text evidence="2">Belongs to the CD225/Dispanin family.</text>
</comment>
<keyword evidence="5 6" id="KW-0472">Membrane</keyword>
<evidence type="ECO:0000256" key="3">
    <source>
        <dbReference type="ARBA" id="ARBA00022692"/>
    </source>
</evidence>
<evidence type="ECO:0000256" key="4">
    <source>
        <dbReference type="ARBA" id="ARBA00022989"/>
    </source>
</evidence>
<dbReference type="InterPro" id="IPR007593">
    <property type="entry name" value="CD225/Dispanin_fam"/>
</dbReference>
<comment type="subcellular location">
    <subcellularLocation>
        <location evidence="1">Membrane</location>
    </subcellularLocation>
</comment>
<keyword evidence="3 6" id="KW-0812">Transmembrane</keyword>
<protein>
    <submittedName>
        <fullName evidence="7">Uncharacterized protein</fullName>
    </submittedName>
</protein>
<gene>
    <name evidence="7" type="ORF">MATL_G00123770</name>
</gene>
<organism evidence="7 8">
    <name type="scientific">Megalops atlanticus</name>
    <name type="common">Tarpon</name>
    <name type="synonym">Clupea gigantea</name>
    <dbReference type="NCBI Taxonomy" id="7932"/>
    <lineage>
        <taxon>Eukaryota</taxon>
        <taxon>Metazoa</taxon>
        <taxon>Chordata</taxon>
        <taxon>Craniata</taxon>
        <taxon>Vertebrata</taxon>
        <taxon>Euteleostomi</taxon>
        <taxon>Actinopterygii</taxon>
        <taxon>Neopterygii</taxon>
        <taxon>Teleostei</taxon>
        <taxon>Elopiformes</taxon>
        <taxon>Megalopidae</taxon>
        <taxon>Megalops</taxon>
    </lineage>
</organism>
<dbReference type="GO" id="GO:0016020">
    <property type="term" value="C:membrane"/>
    <property type="evidence" value="ECO:0007669"/>
    <property type="project" value="UniProtKB-SubCell"/>
</dbReference>
<evidence type="ECO:0000313" key="7">
    <source>
        <dbReference type="EMBL" id="KAG7471366.1"/>
    </source>
</evidence>
<dbReference type="OrthoDB" id="6083617at2759"/>
<sequence length="86" mass="8920">MEGGQVRSSAPTYLAWSILNTICCCLPLGIAAIVYSSKANSANSVGDSATAQDASRTARNLNIAALVCGVILLIIIVVLQVLKSQQ</sequence>
<dbReference type="AlphaFoldDB" id="A0A9D3Q344"/>
<evidence type="ECO:0000256" key="2">
    <source>
        <dbReference type="ARBA" id="ARBA00006843"/>
    </source>
</evidence>
<keyword evidence="8" id="KW-1185">Reference proteome</keyword>
<keyword evidence="4 6" id="KW-1133">Transmembrane helix</keyword>
<dbReference type="PANTHER" id="PTHR14948:SF46">
    <property type="entry name" value="DISPANIN SUBFAMILY A MEMBER 2B-LIKE-RELATED"/>
    <property type="match status" value="1"/>
</dbReference>
<comment type="caution">
    <text evidence="7">The sequence shown here is derived from an EMBL/GenBank/DDBJ whole genome shotgun (WGS) entry which is preliminary data.</text>
</comment>
<evidence type="ECO:0000256" key="6">
    <source>
        <dbReference type="SAM" id="Phobius"/>
    </source>
</evidence>
<accession>A0A9D3Q344</accession>
<evidence type="ECO:0000313" key="8">
    <source>
        <dbReference type="Proteomes" id="UP001046870"/>
    </source>
</evidence>
<dbReference type="InterPro" id="IPR051423">
    <property type="entry name" value="CD225/Dispanin"/>
</dbReference>
<evidence type="ECO:0000256" key="1">
    <source>
        <dbReference type="ARBA" id="ARBA00004370"/>
    </source>
</evidence>
<feature type="transmembrane region" description="Helical" evidence="6">
    <location>
        <begin position="63"/>
        <end position="82"/>
    </location>
</feature>
<feature type="transmembrane region" description="Helical" evidence="6">
    <location>
        <begin position="12"/>
        <end position="35"/>
    </location>
</feature>
<dbReference type="EMBL" id="JAFDVH010000009">
    <property type="protein sequence ID" value="KAG7471366.1"/>
    <property type="molecule type" value="Genomic_DNA"/>
</dbReference>
<evidence type="ECO:0000256" key="5">
    <source>
        <dbReference type="ARBA" id="ARBA00023136"/>
    </source>
</evidence>
<reference evidence="7" key="1">
    <citation type="submission" date="2021-01" db="EMBL/GenBank/DDBJ databases">
        <authorList>
            <person name="Zahm M."/>
            <person name="Roques C."/>
            <person name="Cabau C."/>
            <person name="Klopp C."/>
            <person name="Donnadieu C."/>
            <person name="Jouanno E."/>
            <person name="Lampietro C."/>
            <person name="Louis A."/>
            <person name="Herpin A."/>
            <person name="Echchiki A."/>
            <person name="Berthelot C."/>
            <person name="Parey E."/>
            <person name="Roest-Crollius H."/>
            <person name="Braasch I."/>
            <person name="Postlethwait J."/>
            <person name="Bobe J."/>
            <person name="Montfort J."/>
            <person name="Bouchez O."/>
            <person name="Begum T."/>
            <person name="Mejri S."/>
            <person name="Adams A."/>
            <person name="Chen W.-J."/>
            <person name="Guiguen Y."/>
        </authorList>
    </citation>
    <scope>NUCLEOTIDE SEQUENCE</scope>
    <source>
        <strain evidence="7">YG-15Mar2019-1</strain>
        <tissue evidence="7">Brain</tissue>
    </source>
</reference>
<dbReference type="Proteomes" id="UP001046870">
    <property type="component" value="Chromosome 9"/>
</dbReference>
<proteinExistence type="inferred from homology"/>
<dbReference type="Pfam" id="PF04505">
    <property type="entry name" value="CD225"/>
    <property type="match status" value="1"/>
</dbReference>